<feature type="region of interest" description="Disordered" evidence="1">
    <location>
        <begin position="48"/>
        <end position="79"/>
    </location>
</feature>
<feature type="compositionally biased region" description="Polar residues" evidence="1">
    <location>
        <begin position="1"/>
        <end position="18"/>
    </location>
</feature>
<feature type="region of interest" description="Disordered" evidence="1">
    <location>
        <begin position="1"/>
        <end position="29"/>
    </location>
</feature>
<reference evidence="2 3" key="1">
    <citation type="journal article" date="2014" name="BMC Genomics">
        <title>Adaptive genomic structural variation in the grape powdery mildew pathogen, Erysiphe necator.</title>
        <authorList>
            <person name="Jones L."/>
            <person name="Riaz S."/>
            <person name="Morales-Cruz A."/>
            <person name="Amrine K.C."/>
            <person name="McGuire B."/>
            <person name="Gubler W.D."/>
            <person name="Walker M.A."/>
            <person name="Cantu D."/>
        </authorList>
    </citation>
    <scope>NUCLEOTIDE SEQUENCE [LARGE SCALE GENOMIC DNA]</scope>
    <source>
        <strain evidence="3">c</strain>
    </source>
</reference>
<name>A0A0B1P5X5_UNCNE</name>
<dbReference type="EMBL" id="JNVN01002199">
    <property type="protein sequence ID" value="KHJ32291.1"/>
    <property type="molecule type" value="Genomic_DNA"/>
</dbReference>
<sequence>MTNCDMTQSASPEGSTFGTKKYVGNERRVGLTHPNTIKNKSVFQPRVKNIRSKDISSQEERNLWDEDDPHGMESFPQYW</sequence>
<dbReference type="AlphaFoldDB" id="A0A0B1P5X5"/>
<evidence type="ECO:0000313" key="3">
    <source>
        <dbReference type="Proteomes" id="UP000030854"/>
    </source>
</evidence>
<protein>
    <submittedName>
        <fullName evidence="2">Uncharacterized protein</fullName>
    </submittedName>
</protein>
<organism evidence="2 3">
    <name type="scientific">Uncinula necator</name>
    <name type="common">Grape powdery mildew</name>
    <dbReference type="NCBI Taxonomy" id="52586"/>
    <lineage>
        <taxon>Eukaryota</taxon>
        <taxon>Fungi</taxon>
        <taxon>Dikarya</taxon>
        <taxon>Ascomycota</taxon>
        <taxon>Pezizomycotina</taxon>
        <taxon>Leotiomycetes</taxon>
        <taxon>Erysiphales</taxon>
        <taxon>Erysiphaceae</taxon>
        <taxon>Erysiphe</taxon>
    </lineage>
</organism>
<gene>
    <name evidence="2" type="ORF">EV44_g3169</name>
</gene>
<accession>A0A0B1P5X5</accession>
<dbReference type="HOGENOM" id="CLU_2607805_0_0_1"/>
<comment type="caution">
    <text evidence="2">The sequence shown here is derived from an EMBL/GenBank/DDBJ whole genome shotgun (WGS) entry which is preliminary data.</text>
</comment>
<proteinExistence type="predicted"/>
<keyword evidence="3" id="KW-1185">Reference proteome</keyword>
<dbReference type="Proteomes" id="UP000030854">
    <property type="component" value="Unassembled WGS sequence"/>
</dbReference>
<feature type="compositionally biased region" description="Basic and acidic residues" evidence="1">
    <location>
        <begin position="51"/>
        <end position="64"/>
    </location>
</feature>
<evidence type="ECO:0000256" key="1">
    <source>
        <dbReference type="SAM" id="MobiDB-lite"/>
    </source>
</evidence>
<evidence type="ECO:0000313" key="2">
    <source>
        <dbReference type="EMBL" id="KHJ32291.1"/>
    </source>
</evidence>